<proteinExistence type="predicted"/>
<dbReference type="STRING" id="675864.SAMN04489747_0892"/>
<sequence>MTVSDWSEINTLAVKLDQGRARVGRDVSQEVRRNAAKVEELQRQLVAWETGFTHDSITTVITGTGNSQELYADVGPTHFVGRFLEWGTEDMAPQPFAAPALRAHESGFVKGVERVAGGLL</sequence>
<protein>
    <submittedName>
        <fullName evidence="1">Phage protein, HK97 gp10 family</fullName>
    </submittedName>
</protein>
<keyword evidence="2" id="KW-1185">Reference proteome</keyword>
<organism evidence="1 2">
    <name type="scientific">Auraticoccus monumenti</name>
    <dbReference type="NCBI Taxonomy" id="675864"/>
    <lineage>
        <taxon>Bacteria</taxon>
        <taxon>Bacillati</taxon>
        <taxon>Actinomycetota</taxon>
        <taxon>Actinomycetes</taxon>
        <taxon>Propionibacteriales</taxon>
        <taxon>Propionibacteriaceae</taxon>
        <taxon>Auraticoccus</taxon>
    </lineage>
</organism>
<dbReference type="EMBL" id="LT629688">
    <property type="protein sequence ID" value="SDD41026.1"/>
    <property type="molecule type" value="Genomic_DNA"/>
</dbReference>
<accession>A0A1G6UJX0</accession>
<dbReference type="InterPro" id="IPR010064">
    <property type="entry name" value="HK97-gp10_tail"/>
</dbReference>
<dbReference type="Proteomes" id="UP000198546">
    <property type="component" value="Chromosome i"/>
</dbReference>
<dbReference type="AlphaFoldDB" id="A0A1G6UJX0"/>
<reference evidence="1 2" key="1">
    <citation type="submission" date="2016-10" db="EMBL/GenBank/DDBJ databases">
        <authorList>
            <person name="de Groot N.N."/>
        </authorList>
    </citation>
    <scope>NUCLEOTIDE SEQUENCE [LARGE SCALE GENOMIC DNA]</scope>
    <source>
        <strain evidence="1 2">MON 2.2</strain>
    </source>
</reference>
<evidence type="ECO:0000313" key="1">
    <source>
        <dbReference type="EMBL" id="SDD41026.1"/>
    </source>
</evidence>
<name>A0A1G6UJX0_9ACTN</name>
<gene>
    <name evidence="1" type="ORF">SAMN04489747_0892</name>
</gene>
<dbReference type="OrthoDB" id="886754at2"/>
<dbReference type="NCBIfam" id="TIGR01725">
    <property type="entry name" value="phge_HK97_gp10"/>
    <property type="match status" value="1"/>
</dbReference>
<dbReference type="RefSeq" id="WP_090591022.1">
    <property type="nucleotide sequence ID" value="NZ_LT629688.1"/>
</dbReference>
<evidence type="ECO:0000313" key="2">
    <source>
        <dbReference type="Proteomes" id="UP000198546"/>
    </source>
</evidence>